<dbReference type="InterPro" id="IPR036480">
    <property type="entry name" value="CarbP_synth_ssu_N_sf"/>
</dbReference>
<dbReference type="Proteomes" id="UP001357485">
    <property type="component" value="Unassembled WGS sequence"/>
</dbReference>
<feature type="compositionally biased region" description="Polar residues" evidence="1">
    <location>
        <begin position="161"/>
        <end position="174"/>
    </location>
</feature>
<evidence type="ECO:0000313" key="4">
    <source>
        <dbReference type="Proteomes" id="UP001357485"/>
    </source>
</evidence>
<gene>
    <name evidence="3" type="primary">URA2_1</name>
    <name evidence="3" type="ORF">LTR16_000945</name>
</gene>
<keyword evidence="4" id="KW-1185">Reference proteome</keyword>
<comment type="caution">
    <text evidence="3">The sequence shown here is derived from an EMBL/GenBank/DDBJ whole genome shotgun (WGS) entry which is preliminary data.</text>
</comment>
<dbReference type="Gene3D" id="3.50.30.20">
    <property type="entry name" value="Carbamoyl-phosphate synthase small subunit, N-terminal domain"/>
    <property type="match status" value="1"/>
</dbReference>
<feature type="domain" description="Carbamoyl-phosphate synthase small subunit N-terminal" evidence="2">
    <location>
        <begin position="6"/>
        <end position="155"/>
    </location>
</feature>
<protein>
    <submittedName>
        <fullName evidence="3">Carbamoyl-phosphate synthase</fullName>
    </submittedName>
</protein>
<dbReference type="SMART" id="SM01097">
    <property type="entry name" value="CPSase_sm_chain"/>
    <property type="match status" value="1"/>
</dbReference>
<evidence type="ECO:0000256" key="1">
    <source>
        <dbReference type="SAM" id="MobiDB-lite"/>
    </source>
</evidence>
<evidence type="ECO:0000313" key="3">
    <source>
        <dbReference type="EMBL" id="KAK5295675.1"/>
    </source>
</evidence>
<reference evidence="3 4" key="1">
    <citation type="submission" date="2023-08" db="EMBL/GenBank/DDBJ databases">
        <title>Black Yeasts Isolated from many extreme environments.</title>
        <authorList>
            <person name="Coleine C."/>
            <person name="Stajich J.E."/>
            <person name="Selbmann L."/>
        </authorList>
    </citation>
    <scope>NUCLEOTIDE SEQUENCE [LARGE SCALE GENOMIC DNA]</scope>
    <source>
        <strain evidence="3 4">CCFEE 536</strain>
    </source>
</reference>
<dbReference type="SUPFAM" id="SSF52021">
    <property type="entry name" value="Carbamoyl phosphate synthetase, small subunit N-terminal domain"/>
    <property type="match status" value="1"/>
</dbReference>
<evidence type="ECO:0000259" key="2">
    <source>
        <dbReference type="SMART" id="SM01097"/>
    </source>
</evidence>
<feature type="region of interest" description="Disordered" evidence="1">
    <location>
        <begin position="161"/>
        <end position="180"/>
    </location>
</feature>
<sequence length="180" mass="19384">MAGQKNGALMALEIRDDDQSIRFAQGYSFGAQKSVAGELVFQTGMVGYPESITDPSYRGQLLVVTFPLVGNYGVPSREDRDALLGDLPAHFEAATIHVAGLIVASYSGEDYSHHLATSSLGTWLQEQGVPAIHGVDTRALTKRIREKGSILGVCFCQNPPRGTQDNSQMDTTLRTGLPTD</sequence>
<organism evidence="3 4">
    <name type="scientific">Cryomyces antarcticus</name>
    <dbReference type="NCBI Taxonomy" id="329879"/>
    <lineage>
        <taxon>Eukaryota</taxon>
        <taxon>Fungi</taxon>
        <taxon>Dikarya</taxon>
        <taxon>Ascomycota</taxon>
        <taxon>Pezizomycotina</taxon>
        <taxon>Dothideomycetes</taxon>
        <taxon>Dothideomycetes incertae sedis</taxon>
        <taxon>Cryomyces</taxon>
    </lineage>
</organism>
<proteinExistence type="predicted"/>
<accession>A0ABR0M8H6</accession>
<dbReference type="EMBL" id="JAVRRA010000038">
    <property type="protein sequence ID" value="KAK5295675.1"/>
    <property type="molecule type" value="Genomic_DNA"/>
</dbReference>
<name>A0ABR0M8H6_9PEZI</name>
<dbReference type="Pfam" id="PF00988">
    <property type="entry name" value="CPSase_sm_chain"/>
    <property type="match status" value="1"/>
</dbReference>
<dbReference type="InterPro" id="IPR002474">
    <property type="entry name" value="CarbamoylP_synth_ssu_N"/>
</dbReference>